<protein>
    <submittedName>
        <fullName evidence="1">Uncharacterized protein</fullName>
    </submittedName>
</protein>
<name>A0ABT0Y819_9ACTN</name>
<evidence type="ECO:0000313" key="1">
    <source>
        <dbReference type="EMBL" id="MCM4082192.1"/>
    </source>
</evidence>
<proteinExistence type="predicted"/>
<dbReference type="Proteomes" id="UP001523216">
    <property type="component" value="Unassembled WGS sequence"/>
</dbReference>
<comment type="caution">
    <text evidence="1">The sequence shown here is derived from an EMBL/GenBank/DDBJ whole genome shotgun (WGS) entry which is preliminary data.</text>
</comment>
<accession>A0ABT0Y819</accession>
<organism evidence="1 2">
    <name type="scientific">Paractinoplanes hotanensis</name>
    <dbReference type="NCBI Taxonomy" id="2906497"/>
    <lineage>
        <taxon>Bacteria</taxon>
        <taxon>Bacillati</taxon>
        <taxon>Actinomycetota</taxon>
        <taxon>Actinomycetes</taxon>
        <taxon>Micromonosporales</taxon>
        <taxon>Micromonosporaceae</taxon>
        <taxon>Paractinoplanes</taxon>
    </lineage>
</organism>
<keyword evidence="2" id="KW-1185">Reference proteome</keyword>
<gene>
    <name evidence="1" type="ORF">LXN57_31965</name>
</gene>
<dbReference type="RefSeq" id="WP_251801912.1">
    <property type="nucleotide sequence ID" value="NZ_JAMQOL010000047.1"/>
</dbReference>
<sequence length="85" mass="9098">MDLEGHSKPGAAAYVAGTFIRTQENASSHLKSYFLQPLEFSRFLAAERIAMKMQGPARDQTLSSVAIAVAGGKNDNLKSEPATNS</sequence>
<dbReference type="EMBL" id="JAMQOL010000047">
    <property type="protein sequence ID" value="MCM4082192.1"/>
    <property type="molecule type" value="Genomic_DNA"/>
</dbReference>
<evidence type="ECO:0000313" key="2">
    <source>
        <dbReference type="Proteomes" id="UP001523216"/>
    </source>
</evidence>
<reference evidence="1 2" key="1">
    <citation type="submission" date="2022-06" db="EMBL/GenBank/DDBJ databases">
        <title>Actinoplanes abujensis sp. nov., isolated from Nigerian arid soil.</title>
        <authorList>
            <person name="Ding P."/>
        </authorList>
    </citation>
    <scope>NUCLEOTIDE SEQUENCE [LARGE SCALE GENOMIC DNA]</scope>
    <source>
        <strain evidence="2">TRM88002</strain>
    </source>
</reference>